<evidence type="ECO:0000256" key="1">
    <source>
        <dbReference type="ARBA" id="ARBA00023125"/>
    </source>
</evidence>
<dbReference type="Proteomes" id="UP000717981">
    <property type="component" value="Unassembled WGS sequence"/>
</dbReference>
<dbReference type="Pfam" id="PF00440">
    <property type="entry name" value="TetR_N"/>
    <property type="match status" value="1"/>
</dbReference>
<evidence type="ECO:0000259" key="3">
    <source>
        <dbReference type="PROSITE" id="PS50977"/>
    </source>
</evidence>
<dbReference type="AlphaFoldDB" id="A0A921TG05"/>
<dbReference type="Gene3D" id="1.10.357.10">
    <property type="entry name" value="Tetracycline Repressor, domain 2"/>
    <property type="match status" value="1"/>
</dbReference>
<reference evidence="4" key="1">
    <citation type="submission" date="2017-10" db="EMBL/GenBank/DDBJ databases">
        <title>Whole genome sequencing of members of genus Pseudoxanthomonas.</title>
        <authorList>
            <person name="Kumar S."/>
            <person name="Bansal K."/>
            <person name="Kaur A."/>
            <person name="Patil P."/>
            <person name="Sharma S."/>
            <person name="Patil P.B."/>
        </authorList>
    </citation>
    <scope>NUCLEOTIDE SEQUENCE</scope>
    <source>
        <strain evidence="4">DSM 22914</strain>
    </source>
</reference>
<keyword evidence="5" id="KW-1185">Reference proteome</keyword>
<proteinExistence type="predicted"/>
<evidence type="ECO:0000256" key="2">
    <source>
        <dbReference type="PROSITE-ProRule" id="PRU00335"/>
    </source>
</evidence>
<organism evidence="4 5">
    <name type="scientific">Pseudoxanthomonas taiwanensis</name>
    <dbReference type="NCBI Taxonomy" id="176598"/>
    <lineage>
        <taxon>Bacteria</taxon>
        <taxon>Pseudomonadati</taxon>
        <taxon>Pseudomonadota</taxon>
        <taxon>Gammaproteobacteria</taxon>
        <taxon>Lysobacterales</taxon>
        <taxon>Lysobacteraceae</taxon>
        <taxon>Pseudoxanthomonas</taxon>
    </lineage>
</organism>
<accession>A0A921TG05</accession>
<dbReference type="GO" id="GO:0003677">
    <property type="term" value="F:DNA binding"/>
    <property type="evidence" value="ECO:0007669"/>
    <property type="project" value="UniProtKB-UniRule"/>
</dbReference>
<dbReference type="SUPFAM" id="SSF46689">
    <property type="entry name" value="Homeodomain-like"/>
    <property type="match status" value="1"/>
</dbReference>
<keyword evidence="1 2" id="KW-0238">DNA-binding</keyword>
<feature type="domain" description="HTH tetR-type" evidence="3">
    <location>
        <begin position="47"/>
        <end position="107"/>
    </location>
</feature>
<dbReference type="InterPro" id="IPR001647">
    <property type="entry name" value="HTH_TetR"/>
</dbReference>
<dbReference type="InterPro" id="IPR009057">
    <property type="entry name" value="Homeodomain-like_sf"/>
</dbReference>
<gene>
    <name evidence="4" type="ORF">CR938_07865</name>
</gene>
<protein>
    <recommendedName>
        <fullName evidence="3">HTH tetR-type domain-containing protein</fullName>
    </recommendedName>
</protein>
<feature type="DNA-binding region" description="H-T-H motif" evidence="2">
    <location>
        <begin position="70"/>
        <end position="89"/>
    </location>
</feature>
<comment type="caution">
    <text evidence="4">The sequence shown here is derived from an EMBL/GenBank/DDBJ whole genome shotgun (WGS) entry which is preliminary data.</text>
</comment>
<dbReference type="PROSITE" id="PS50977">
    <property type="entry name" value="HTH_TETR_2"/>
    <property type="match status" value="1"/>
</dbReference>
<evidence type="ECO:0000313" key="4">
    <source>
        <dbReference type="EMBL" id="KAF1688906.1"/>
    </source>
</evidence>
<sequence length="140" mass="15424">MLRRERSPHADGVLCKAVAYCRPVAPEPAVSQAQRHARPLNRSESQARTRAALLDAAEALIVEHSIPALSLRAVCTRAGYTQGATVRHFSRRPLASASLTKSMLQTALGEAAADSAWRSTDGLRAFLRRRTARFASRYRR</sequence>
<evidence type="ECO:0000313" key="5">
    <source>
        <dbReference type="Proteomes" id="UP000717981"/>
    </source>
</evidence>
<dbReference type="EMBL" id="PDWK01000032">
    <property type="protein sequence ID" value="KAF1688906.1"/>
    <property type="molecule type" value="Genomic_DNA"/>
</dbReference>
<name>A0A921TG05_9GAMM</name>